<feature type="transmembrane region" description="Helical" evidence="1">
    <location>
        <begin position="51"/>
        <end position="68"/>
    </location>
</feature>
<dbReference type="AlphaFoldDB" id="A0A6C0KC04"/>
<name>A0A6C0KC04_9ZZZZ</name>
<accession>A0A6C0KC04</accession>
<sequence length="182" mass="20153">MEVNPVQLSVLGVLFFVFLMIPTLANSLGDTLDTLPMRLAGVLLILGSVSYDKYVAIAVFLVVAALYIQRHQNQLTGVFASDNDKNLDPSETQGIMQFAMPRRPHAVQQLNPGGQADVDYDYQDFMPKDRTNEVDLYDIGGLDEKRALTTEPLGQAKAQDLFPMDQREAQAVMNSSRGGSWE</sequence>
<organism evidence="2">
    <name type="scientific">viral metagenome</name>
    <dbReference type="NCBI Taxonomy" id="1070528"/>
    <lineage>
        <taxon>unclassified sequences</taxon>
        <taxon>metagenomes</taxon>
        <taxon>organismal metagenomes</taxon>
    </lineage>
</organism>
<evidence type="ECO:0000313" key="2">
    <source>
        <dbReference type="EMBL" id="QHU13828.1"/>
    </source>
</evidence>
<keyword evidence="1" id="KW-0472">Membrane</keyword>
<dbReference type="EMBL" id="MN740827">
    <property type="protein sequence ID" value="QHU13828.1"/>
    <property type="molecule type" value="Genomic_DNA"/>
</dbReference>
<keyword evidence="1" id="KW-1133">Transmembrane helix</keyword>
<proteinExistence type="predicted"/>
<protein>
    <submittedName>
        <fullName evidence="2">Uncharacterized protein</fullName>
    </submittedName>
</protein>
<keyword evidence="1" id="KW-0812">Transmembrane</keyword>
<evidence type="ECO:0000256" key="1">
    <source>
        <dbReference type="SAM" id="Phobius"/>
    </source>
</evidence>
<reference evidence="2" key="1">
    <citation type="journal article" date="2020" name="Nature">
        <title>Giant virus diversity and host interactions through global metagenomics.</title>
        <authorList>
            <person name="Schulz F."/>
            <person name="Roux S."/>
            <person name="Paez-Espino D."/>
            <person name="Jungbluth S."/>
            <person name="Walsh D.A."/>
            <person name="Denef V.J."/>
            <person name="McMahon K.D."/>
            <person name="Konstantinidis K.T."/>
            <person name="Eloe-Fadrosh E.A."/>
            <person name="Kyrpides N.C."/>
            <person name="Woyke T."/>
        </authorList>
    </citation>
    <scope>NUCLEOTIDE SEQUENCE</scope>
    <source>
        <strain evidence="2">GVMAG-S-1101182-85</strain>
    </source>
</reference>